<gene>
    <name evidence="8" type="ORF">M472_14105</name>
</gene>
<dbReference type="InterPro" id="IPR023296">
    <property type="entry name" value="Glyco_hydro_beta-prop_sf"/>
</dbReference>
<dbReference type="PANTHER" id="PTHR42800:SF1">
    <property type="entry name" value="EXOINULINASE INUD (AFU_ORTHOLOGUE AFUA_5G00480)"/>
    <property type="match status" value="1"/>
</dbReference>
<dbReference type="PATRIC" id="fig|1346330.5.peg.1538"/>
<dbReference type="GO" id="GO:0004575">
    <property type="term" value="F:sucrose alpha-glucosidase activity"/>
    <property type="evidence" value="ECO:0007669"/>
    <property type="project" value="TreeGrafter"/>
</dbReference>
<evidence type="ECO:0000256" key="5">
    <source>
        <dbReference type="SAM" id="SignalP"/>
    </source>
</evidence>
<feature type="signal peptide" evidence="5">
    <location>
        <begin position="1"/>
        <end position="23"/>
    </location>
</feature>
<evidence type="ECO:0000256" key="1">
    <source>
        <dbReference type="ARBA" id="ARBA00009902"/>
    </source>
</evidence>
<dbReference type="STRING" id="1346330.M472_14105"/>
<dbReference type="GO" id="GO:0005737">
    <property type="term" value="C:cytoplasm"/>
    <property type="evidence" value="ECO:0007669"/>
    <property type="project" value="TreeGrafter"/>
</dbReference>
<evidence type="ECO:0000256" key="3">
    <source>
        <dbReference type="ARBA" id="ARBA00023295"/>
    </source>
</evidence>
<feature type="domain" description="Glycosyl hydrolase family 32 N-terminal" evidence="6">
    <location>
        <begin position="34"/>
        <end position="335"/>
    </location>
</feature>
<dbReference type="SUPFAM" id="SSF49899">
    <property type="entry name" value="Concanavalin A-like lectins/glucanases"/>
    <property type="match status" value="1"/>
</dbReference>
<dbReference type="InterPro" id="IPR013320">
    <property type="entry name" value="ConA-like_dom_sf"/>
</dbReference>
<feature type="chain" id="PRO_5004627271" description="Glycosyl hydrolase family 32" evidence="5">
    <location>
        <begin position="24"/>
        <end position="491"/>
    </location>
</feature>
<dbReference type="PROSITE" id="PS00609">
    <property type="entry name" value="GLYCOSYL_HYDROL_F32"/>
    <property type="match status" value="1"/>
</dbReference>
<evidence type="ECO:0008006" key="10">
    <source>
        <dbReference type="Google" id="ProtNLM"/>
    </source>
</evidence>
<dbReference type="SUPFAM" id="SSF75005">
    <property type="entry name" value="Arabinanase/levansucrase/invertase"/>
    <property type="match status" value="1"/>
</dbReference>
<dbReference type="EMBL" id="ATDL01000012">
    <property type="protein sequence ID" value="ERJ59901.1"/>
    <property type="molecule type" value="Genomic_DNA"/>
</dbReference>
<reference evidence="8 9" key="1">
    <citation type="journal article" date="2013" name="Genome Announc.">
        <title>The Draft Genome Sequence of Sphingomonas paucimobilis Strain HER1398 (Proteobacteria), Host to the Giant PAU Phage, Indicates That It Is a Member of the Genus Sphingobacterium (Bacteroidetes).</title>
        <authorList>
            <person name="White R.A.III."/>
            <person name="Suttle C.A."/>
        </authorList>
    </citation>
    <scope>NUCLEOTIDE SEQUENCE [LARGE SCALE GENOMIC DNA]</scope>
    <source>
        <strain evidence="8 9">HER1398</strain>
    </source>
</reference>
<feature type="domain" description="Glycosyl hydrolase family 32 C-terminal" evidence="7">
    <location>
        <begin position="358"/>
        <end position="475"/>
    </location>
</feature>
<keyword evidence="9" id="KW-1185">Reference proteome</keyword>
<dbReference type="Pfam" id="PF08244">
    <property type="entry name" value="Glyco_hydro_32C"/>
    <property type="match status" value="1"/>
</dbReference>
<keyword evidence="3 4" id="KW-0326">Glycosidase</keyword>
<dbReference type="Pfam" id="PF00251">
    <property type="entry name" value="Glyco_hydro_32N"/>
    <property type="match status" value="1"/>
</dbReference>
<dbReference type="Gene3D" id="2.115.10.20">
    <property type="entry name" value="Glycosyl hydrolase domain, family 43"/>
    <property type="match status" value="1"/>
</dbReference>
<dbReference type="InterPro" id="IPR013148">
    <property type="entry name" value="Glyco_hydro_32_N"/>
</dbReference>
<evidence type="ECO:0000256" key="2">
    <source>
        <dbReference type="ARBA" id="ARBA00022801"/>
    </source>
</evidence>
<evidence type="ECO:0000313" key="9">
    <source>
        <dbReference type="Proteomes" id="UP000016584"/>
    </source>
</evidence>
<dbReference type="AlphaFoldDB" id="U2HDQ6"/>
<evidence type="ECO:0000259" key="6">
    <source>
        <dbReference type="Pfam" id="PF00251"/>
    </source>
</evidence>
<dbReference type="InterPro" id="IPR001362">
    <property type="entry name" value="Glyco_hydro_32"/>
</dbReference>
<evidence type="ECO:0000256" key="4">
    <source>
        <dbReference type="RuleBase" id="RU362110"/>
    </source>
</evidence>
<dbReference type="PANTHER" id="PTHR42800">
    <property type="entry name" value="EXOINULINASE INUD (AFU_ORTHOLOGUE AFUA_5G00480)"/>
    <property type="match status" value="1"/>
</dbReference>
<accession>U2HDQ6</accession>
<organism evidence="8 9">
    <name type="scientific">Sphingobacterium paucimobilis HER1398</name>
    <dbReference type="NCBI Taxonomy" id="1346330"/>
    <lineage>
        <taxon>Bacteria</taxon>
        <taxon>Pseudomonadati</taxon>
        <taxon>Bacteroidota</taxon>
        <taxon>Sphingobacteriia</taxon>
        <taxon>Sphingobacteriales</taxon>
        <taxon>Sphingobacteriaceae</taxon>
        <taxon>Sphingobacterium</taxon>
    </lineage>
</organism>
<dbReference type="InterPro" id="IPR018053">
    <property type="entry name" value="Glyco_hydro_32_AS"/>
</dbReference>
<proteinExistence type="inferred from homology"/>
<keyword evidence="5" id="KW-0732">Signal</keyword>
<comment type="caution">
    <text evidence="8">The sequence shown here is derived from an EMBL/GenBank/DDBJ whole genome shotgun (WGS) entry which is preliminary data.</text>
</comment>
<comment type="similarity">
    <text evidence="1 4">Belongs to the glycosyl hydrolase 32 family.</text>
</comment>
<dbReference type="CDD" id="cd18622">
    <property type="entry name" value="GH32_Inu-like"/>
    <property type="match status" value="1"/>
</dbReference>
<protein>
    <recommendedName>
        <fullName evidence="10">Glycosyl hydrolase family 32</fullName>
    </recommendedName>
</protein>
<dbReference type="InterPro" id="IPR013189">
    <property type="entry name" value="Glyco_hydro_32_C"/>
</dbReference>
<evidence type="ECO:0000313" key="8">
    <source>
        <dbReference type="EMBL" id="ERJ59901.1"/>
    </source>
</evidence>
<keyword evidence="2 4" id="KW-0378">Hydrolase</keyword>
<dbReference type="eggNOG" id="COG1621">
    <property type="taxonomic scope" value="Bacteria"/>
</dbReference>
<dbReference type="SMART" id="SM00640">
    <property type="entry name" value="Glyco_32"/>
    <property type="match status" value="1"/>
</dbReference>
<sequence length="491" mass="55495">MKRKSIKVAALLLLATLRLSAQTDNPEKFRPVYHFTPEQHWMNDPNGMVYHEGLYHLFYQHNPNSSKWGPMHWGHAVSKDLVDWEHREIALYPDSLGTIFSGSAIIDKDNVAGFGKNAMIAFYTSNYETQEDGKRKRFQTQSLAYSTDNGRTWAKYANNPVLDNPGIKAFRDPKVIWHEASKTWIMSITEGQKIGFYGSKDLKKWDKLSDFGEGYGAHGGVWECPDLISMKSGTKDVWVLIVSVNPGGPNGGSGTQYFLGDFDGTTFKPHDKETRWLDWGTDNYAGVTWSNVGNKHLFIGWMSNWLYANAVPTEKWRSAMTTVRDLKIVEVQGKNYLTSFPIAGYQKNLKAEANRLRSTHSLDIKGFNNALKLSFKGVDLSEDFRVVFENSIGEALSLHYSKKSGYFALNRSEGGLISFHKDFAKKMLAESPIGDGRCNLDIYLDKTSAEVFVNEGLVTITSVFFNEADFDSVKTSFSINPGNMNLYRYVK</sequence>
<evidence type="ECO:0000259" key="7">
    <source>
        <dbReference type="Pfam" id="PF08244"/>
    </source>
</evidence>
<dbReference type="Proteomes" id="UP000016584">
    <property type="component" value="Unassembled WGS sequence"/>
</dbReference>
<dbReference type="Gene3D" id="2.60.120.560">
    <property type="entry name" value="Exo-inulinase, domain 1"/>
    <property type="match status" value="1"/>
</dbReference>
<name>U2HDQ6_9SPHI</name>
<dbReference type="GO" id="GO:0005987">
    <property type="term" value="P:sucrose catabolic process"/>
    <property type="evidence" value="ECO:0007669"/>
    <property type="project" value="TreeGrafter"/>
</dbReference>